<keyword evidence="5" id="KW-0238">DNA-binding</keyword>
<name>A0ABM0ZZC5_APLCA</name>
<evidence type="ECO:0000256" key="7">
    <source>
        <dbReference type="ARBA" id="ARBA00023170"/>
    </source>
</evidence>
<keyword evidence="8" id="KW-0539">Nucleus</keyword>
<keyword evidence="6" id="KW-0804">Transcription</keyword>
<dbReference type="InterPro" id="IPR050200">
    <property type="entry name" value="Nuclear_hormone_rcpt_NR3"/>
</dbReference>
<evidence type="ECO:0000256" key="3">
    <source>
        <dbReference type="ARBA" id="ARBA00022833"/>
    </source>
</evidence>
<dbReference type="InterPro" id="IPR001628">
    <property type="entry name" value="Znf_hrmn_rcpt"/>
</dbReference>
<evidence type="ECO:0000256" key="6">
    <source>
        <dbReference type="ARBA" id="ARBA00023163"/>
    </source>
</evidence>
<evidence type="ECO:0000256" key="1">
    <source>
        <dbReference type="ARBA" id="ARBA00022723"/>
    </source>
</evidence>
<evidence type="ECO:0000256" key="8">
    <source>
        <dbReference type="ARBA" id="ARBA00023242"/>
    </source>
</evidence>
<dbReference type="Gene3D" id="3.30.50.10">
    <property type="entry name" value="Erythroid Transcription Factor GATA-1, subunit A"/>
    <property type="match status" value="1"/>
</dbReference>
<keyword evidence="4" id="KW-0805">Transcription regulation</keyword>
<proteinExistence type="predicted"/>
<keyword evidence="7 12" id="KW-0675">Receptor</keyword>
<dbReference type="PROSITE" id="PS51030">
    <property type="entry name" value="NUCLEAR_REC_DBD_2"/>
    <property type="match status" value="1"/>
</dbReference>
<reference evidence="12" key="1">
    <citation type="submission" date="2025-08" db="UniProtKB">
        <authorList>
            <consortium name="RefSeq"/>
        </authorList>
    </citation>
    <scope>IDENTIFICATION</scope>
</reference>
<keyword evidence="1" id="KW-0479">Metal-binding</keyword>
<keyword evidence="3" id="KW-0862">Zinc</keyword>
<evidence type="ECO:0000313" key="12">
    <source>
        <dbReference type="RefSeq" id="XP_012937641.1"/>
    </source>
</evidence>
<evidence type="ECO:0000256" key="4">
    <source>
        <dbReference type="ARBA" id="ARBA00023015"/>
    </source>
</evidence>
<gene>
    <name evidence="12" type="primary">LOC106011694</name>
</gene>
<dbReference type="PRINTS" id="PR00047">
    <property type="entry name" value="STROIDFINGER"/>
</dbReference>
<organism evidence="11 12">
    <name type="scientific">Aplysia californica</name>
    <name type="common">California sea hare</name>
    <dbReference type="NCBI Taxonomy" id="6500"/>
    <lineage>
        <taxon>Eukaryota</taxon>
        <taxon>Metazoa</taxon>
        <taxon>Spiralia</taxon>
        <taxon>Lophotrochozoa</taxon>
        <taxon>Mollusca</taxon>
        <taxon>Gastropoda</taxon>
        <taxon>Heterobranchia</taxon>
        <taxon>Euthyneura</taxon>
        <taxon>Tectipleura</taxon>
        <taxon>Aplysiida</taxon>
        <taxon>Aplysioidea</taxon>
        <taxon>Aplysiidae</taxon>
        <taxon>Aplysia</taxon>
    </lineage>
</organism>
<feature type="compositionally biased region" description="Basic and acidic residues" evidence="9">
    <location>
        <begin position="99"/>
        <end position="119"/>
    </location>
</feature>
<feature type="region of interest" description="Disordered" evidence="9">
    <location>
        <begin position="34"/>
        <end position="53"/>
    </location>
</feature>
<feature type="domain" description="Nuclear receptor" evidence="10">
    <location>
        <begin position="221"/>
        <end position="296"/>
    </location>
</feature>
<feature type="compositionally biased region" description="Low complexity" evidence="9">
    <location>
        <begin position="145"/>
        <end position="160"/>
    </location>
</feature>
<accession>A0ABM0ZZC5</accession>
<evidence type="ECO:0000256" key="9">
    <source>
        <dbReference type="SAM" id="MobiDB-lite"/>
    </source>
</evidence>
<dbReference type="Pfam" id="PF00105">
    <property type="entry name" value="zf-C4"/>
    <property type="match status" value="1"/>
</dbReference>
<evidence type="ECO:0000313" key="11">
    <source>
        <dbReference type="Proteomes" id="UP000694888"/>
    </source>
</evidence>
<feature type="region of interest" description="Disordered" evidence="9">
    <location>
        <begin position="93"/>
        <end position="123"/>
    </location>
</feature>
<dbReference type="PROSITE" id="PS00031">
    <property type="entry name" value="NUCLEAR_REC_DBD_1"/>
    <property type="match status" value="1"/>
</dbReference>
<evidence type="ECO:0000259" key="10">
    <source>
        <dbReference type="PROSITE" id="PS51030"/>
    </source>
</evidence>
<dbReference type="Proteomes" id="UP000694888">
    <property type="component" value="Unplaced"/>
</dbReference>
<dbReference type="CDD" id="cd06916">
    <property type="entry name" value="NR_DBD_like"/>
    <property type="match status" value="1"/>
</dbReference>
<evidence type="ECO:0000256" key="2">
    <source>
        <dbReference type="ARBA" id="ARBA00022771"/>
    </source>
</evidence>
<keyword evidence="2" id="KW-0863">Zinc-finger</keyword>
<dbReference type="SMART" id="SM00399">
    <property type="entry name" value="ZnF_C4"/>
    <property type="match status" value="1"/>
</dbReference>
<dbReference type="SUPFAM" id="SSF57716">
    <property type="entry name" value="Glucocorticoid receptor-like (DNA-binding domain)"/>
    <property type="match status" value="1"/>
</dbReference>
<feature type="compositionally biased region" description="Polar residues" evidence="9">
    <location>
        <begin position="184"/>
        <end position="196"/>
    </location>
</feature>
<evidence type="ECO:0000256" key="5">
    <source>
        <dbReference type="ARBA" id="ARBA00023125"/>
    </source>
</evidence>
<keyword evidence="11" id="KW-1185">Reference proteome</keyword>
<dbReference type="GeneID" id="106011694"/>
<feature type="region of interest" description="Disordered" evidence="9">
    <location>
        <begin position="137"/>
        <end position="221"/>
    </location>
</feature>
<protein>
    <submittedName>
        <fullName evidence="12">Nuclear receptor subfamily 1 group D member 1</fullName>
    </submittedName>
</protein>
<sequence>MYPPLAGDEAMDDEVPCMPSAAWGYCSQATHVSVSPSLSSTPPSSSSASSSTIWSTNSLFLPESPTGTYISMMDQLASDTSKLNGQNQEADVFTNVGRPNKDIPEFDPHTSTTELRESSDQESLQYCDLDAAAKDLRLGQRNMVSPTTITPDPSSSSTSPKTVGMSDSAAVDGASEVNAFDPTASASNQKGNATKTGSERKKRKRKKPGSEPWDEEKSKSLPPCRVCKDQASGFHYGVHTCEGCKGFFRRSLKVYTTFKCVSRGNCDITGASRKLCPHCRFQMCLAVGMSKDGECTCVSDVCYA</sequence>
<dbReference type="PANTHER" id="PTHR48092">
    <property type="entry name" value="KNIRPS-RELATED PROTEIN-RELATED"/>
    <property type="match status" value="1"/>
</dbReference>
<dbReference type="InterPro" id="IPR013088">
    <property type="entry name" value="Znf_NHR/GATA"/>
</dbReference>
<dbReference type="RefSeq" id="XP_012937641.1">
    <property type="nucleotide sequence ID" value="XM_013082187.1"/>
</dbReference>